<dbReference type="PROSITE" id="PS51257">
    <property type="entry name" value="PROKAR_LIPOPROTEIN"/>
    <property type="match status" value="1"/>
</dbReference>
<comment type="similarity">
    <text evidence="2">Belongs to the SusD family.</text>
</comment>
<organism evidence="8 9">
    <name type="scientific">Ohtaekwangia kribbensis</name>
    <dbReference type="NCBI Taxonomy" id="688913"/>
    <lineage>
        <taxon>Bacteria</taxon>
        <taxon>Pseudomonadati</taxon>
        <taxon>Bacteroidota</taxon>
        <taxon>Cytophagia</taxon>
        <taxon>Cytophagales</taxon>
        <taxon>Fulvivirgaceae</taxon>
        <taxon>Ohtaekwangia</taxon>
    </lineage>
</organism>
<keyword evidence="5" id="KW-0998">Cell outer membrane</keyword>
<comment type="caution">
    <text evidence="8">The sequence shown here is derived from an EMBL/GenBank/DDBJ whole genome shotgun (WGS) entry which is preliminary data.</text>
</comment>
<feature type="domain" description="RagB/SusD" evidence="6">
    <location>
        <begin position="366"/>
        <end position="535"/>
    </location>
</feature>
<evidence type="ECO:0000259" key="6">
    <source>
        <dbReference type="Pfam" id="PF07980"/>
    </source>
</evidence>
<reference evidence="9" key="1">
    <citation type="journal article" date="2019" name="Int. J. Syst. Evol. Microbiol.">
        <title>The Global Catalogue of Microorganisms (GCM) 10K type strain sequencing project: providing services to taxonomists for standard genome sequencing and annotation.</title>
        <authorList>
            <consortium name="The Broad Institute Genomics Platform"/>
            <consortium name="The Broad Institute Genome Sequencing Center for Infectious Disease"/>
            <person name="Wu L."/>
            <person name="Ma J."/>
        </authorList>
    </citation>
    <scope>NUCLEOTIDE SEQUENCE [LARGE SCALE GENOMIC DNA]</scope>
    <source>
        <strain evidence="9">CCUG 58938</strain>
    </source>
</reference>
<proteinExistence type="inferred from homology"/>
<accession>A0ABW3K3I5</accession>
<dbReference type="InterPro" id="IPR012944">
    <property type="entry name" value="SusD_RagB_dom"/>
</dbReference>
<evidence type="ECO:0000259" key="7">
    <source>
        <dbReference type="Pfam" id="PF14322"/>
    </source>
</evidence>
<evidence type="ECO:0000256" key="2">
    <source>
        <dbReference type="ARBA" id="ARBA00006275"/>
    </source>
</evidence>
<comment type="subcellular location">
    <subcellularLocation>
        <location evidence="1">Cell outer membrane</location>
    </subcellularLocation>
</comment>
<dbReference type="Gene3D" id="1.25.40.390">
    <property type="match status" value="1"/>
</dbReference>
<dbReference type="CDD" id="cd08977">
    <property type="entry name" value="SusD"/>
    <property type="match status" value="1"/>
</dbReference>
<feature type="domain" description="SusD-like N-terminal" evidence="7">
    <location>
        <begin position="100"/>
        <end position="227"/>
    </location>
</feature>
<evidence type="ECO:0000313" key="9">
    <source>
        <dbReference type="Proteomes" id="UP001597112"/>
    </source>
</evidence>
<dbReference type="RefSeq" id="WP_377578206.1">
    <property type="nucleotide sequence ID" value="NZ_JBHTKA010000001.1"/>
</dbReference>
<keyword evidence="4" id="KW-0472">Membrane</keyword>
<evidence type="ECO:0000256" key="4">
    <source>
        <dbReference type="ARBA" id="ARBA00023136"/>
    </source>
</evidence>
<evidence type="ECO:0000256" key="3">
    <source>
        <dbReference type="ARBA" id="ARBA00022729"/>
    </source>
</evidence>
<dbReference type="Pfam" id="PF07980">
    <property type="entry name" value="SusD_RagB"/>
    <property type="match status" value="1"/>
</dbReference>
<gene>
    <name evidence="8" type="ORF">ACFQ21_09550</name>
</gene>
<dbReference type="InterPro" id="IPR011990">
    <property type="entry name" value="TPR-like_helical_dom_sf"/>
</dbReference>
<protein>
    <submittedName>
        <fullName evidence="8">RagB/SusD family nutrient uptake outer membrane protein</fullName>
    </submittedName>
</protein>
<dbReference type="EMBL" id="JBHTKA010000001">
    <property type="protein sequence ID" value="MFD0999552.1"/>
    <property type="molecule type" value="Genomic_DNA"/>
</dbReference>
<dbReference type="InterPro" id="IPR033985">
    <property type="entry name" value="SusD-like_N"/>
</dbReference>
<keyword evidence="9" id="KW-1185">Reference proteome</keyword>
<dbReference type="Pfam" id="PF14322">
    <property type="entry name" value="SusD-like_3"/>
    <property type="match status" value="1"/>
</dbReference>
<evidence type="ECO:0000256" key="5">
    <source>
        <dbReference type="ARBA" id="ARBA00023237"/>
    </source>
</evidence>
<evidence type="ECO:0000313" key="8">
    <source>
        <dbReference type="EMBL" id="MFD0999552.1"/>
    </source>
</evidence>
<dbReference type="SUPFAM" id="SSF48452">
    <property type="entry name" value="TPR-like"/>
    <property type="match status" value="1"/>
</dbReference>
<name>A0ABW3K3I5_9BACT</name>
<keyword evidence="3" id="KW-0732">Signal</keyword>
<sequence length="535" mass="59910">MKKLNIYTVVFSLLVLGGCSDFLETESLSNSTVDNYYKTPEQAYNALVGCYDGVQALWSSGVSFPVASEVLSDNAFGGTGYSDGYGYQLLDEFDKSRSPSDLNMFNNNWIAYYKAIYRCNILLQKLDDVEWGTDADLRNIYEAEARFLRAYMYFDMVRLWGNVPLLTEPSTENLPQATPQEVYAQIAEDLKFATENLEAKSYASQSSSERGRVTKWAAESLIGRVYLYYTGYYGASDLAGVISKTQALAYLEDVIANSGHGLVETYANLWPAASGTNYAKEDNKETVFAIKYTYTSDYTTGNDDGNKWLVMLGMRNYSSYPYGKGWGGVTVNPNLWDAYSSTDTRKAASIISIEDENIAFDQQADQREYTGYYNKKYTPMINLNGESVSAELASELGLNSDFQISQFQDYVVIRYADVLLMAAELGSSSAQNYFDQVRERAYGDDFVQIPITQQSIMNERRLEFAFEGIRYWDLLRQGVDVAANTIAETTQVLNGGVETTKTITASKIQETKGLQQIPNTQVSLSNGVLKQNNGW</sequence>
<dbReference type="Proteomes" id="UP001597112">
    <property type="component" value="Unassembled WGS sequence"/>
</dbReference>
<evidence type="ECO:0000256" key="1">
    <source>
        <dbReference type="ARBA" id="ARBA00004442"/>
    </source>
</evidence>